<keyword evidence="1" id="KW-1133">Transmembrane helix</keyword>
<evidence type="ECO:0000313" key="2">
    <source>
        <dbReference type="EMBL" id="MBC9226326.1"/>
    </source>
</evidence>
<evidence type="ECO:0000313" key="3">
    <source>
        <dbReference type="Proteomes" id="UP000620591"/>
    </source>
</evidence>
<keyword evidence="1" id="KW-0472">Membrane</keyword>
<dbReference type="AlphaFoldDB" id="A0A8I0K0G0"/>
<comment type="caution">
    <text evidence="2">The sequence shown here is derived from an EMBL/GenBank/DDBJ whole genome shotgun (WGS) entry which is preliminary data.</text>
</comment>
<dbReference type="Proteomes" id="UP000620591">
    <property type="component" value="Unassembled WGS sequence"/>
</dbReference>
<proteinExistence type="predicted"/>
<keyword evidence="1" id="KW-0812">Transmembrane</keyword>
<evidence type="ECO:0000256" key="1">
    <source>
        <dbReference type="SAM" id="Phobius"/>
    </source>
</evidence>
<sequence length="80" mass="8521">MTNEHIAAIALGSEMGFLVFWLVPHTAALSLMSTLLVVVGSVALVTLIARGIAARFGIDDPWREIGLDAGWDLELAEICA</sequence>
<organism evidence="2 3">
    <name type="scientific">Aeromicrobium senzhongii</name>
    <dbReference type="NCBI Taxonomy" id="2663859"/>
    <lineage>
        <taxon>Bacteria</taxon>
        <taxon>Bacillati</taxon>
        <taxon>Actinomycetota</taxon>
        <taxon>Actinomycetes</taxon>
        <taxon>Propionibacteriales</taxon>
        <taxon>Nocardioidaceae</taxon>
        <taxon>Aeromicrobium</taxon>
    </lineage>
</organism>
<feature type="transmembrane region" description="Helical" evidence="1">
    <location>
        <begin position="35"/>
        <end position="58"/>
    </location>
</feature>
<accession>A0A8I0K0G0</accession>
<feature type="transmembrane region" description="Helical" evidence="1">
    <location>
        <begin position="6"/>
        <end position="23"/>
    </location>
</feature>
<dbReference type="RefSeq" id="WP_187769224.1">
    <property type="nucleotide sequence ID" value="NZ_JACTVM010000002.1"/>
</dbReference>
<reference evidence="2" key="1">
    <citation type="submission" date="2020-09" db="EMBL/GenBank/DDBJ databases">
        <title>Novel species in genus Aeromicrobium.</title>
        <authorList>
            <person name="Zhang G."/>
        </authorList>
    </citation>
    <scope>NUCLEOTIDE SEQUENCE</scope>
    <source>
        <strain evidence="2">Zg-636</strain>
    </source>
</reference>
<dbReference type="EMBL" id="JACTVM010000002">
    <property type="protein sequence ID" value="MBC9226326.1"/>
    <property type="molecule type" value="Genomic_DNA"/>
</dbReference>
<gene>
    <name evidence="2" type="ORF">IBG24_08360</name>
</gene>
<name>A0A8I0K0G0_9ACTN</name>
<protein>
    <submittedName>
        <fullName evidence="2">Uncharacterized protein</fullName>
    </submittedName>
</protein>